<evidence type="ECO:0000313" key="5">
    <source>
        <dbReference type="EMBL" id="ARW64104.1"/>
    </source>
</evidence>
<evidence type="ECO:0000256" key="1">
    <source>
        <dbReference type="ARBA" id="ARBA00004474"/>
    </source>
</evidence>
<evidence type="ECO:0000256" key="3">
    <source>
        <dbReference type="ARBA" id="ARBA00021523"/>
    </source>
</evidence>
<accession>A0A1Z1MEC3</accession>
<dbReference type="PANTHER" id="PTHR36895">
    <property type="match status" value="1"/>
</dbReference>
<comment type="subcellular location">
    <subcellularLocation>
        <location evidence="1">Plastid</location>
    </subcellularLocation>
</comment>
<dbReference type="EMBL" id="MF101431">
    <property type="protein sequence ID" value="ARW64104.1"/>
    <property type="molecule type" value="Genomic_DNA"/>
</dbReference>
<reference evidence="5" key="1">
    <citation type="journal article" date="2017" name="J. Phycol.">
        <title>Analysis of chloroplast genomes and a supermatrix inform reclassification of the Rhodomelaceae (Rhodophyta).</title>
        <authorList>
            <person name="Diaz-Tapia P."/>
            <person name="Maggs C.A."/>
            <person name="West J.A."/>
            <person name="Verbruggen H."/>
        </authorList>
    </citation>
    <scope>NUCLEOTIDE SEQUENCE</scope>
    <source>
        <strain evidence="5">PD745</strain>
    </source>
</reference>
<dbReference type="InterPro" id="IPR007570">
    <property type="entry name" value="Uncharacterised_Ycf23"/>
</dbReference>
<comment type="similarity">
    <text evidence="2">Belongs to the ycf23 family.</text>
</comment>
<name>A0A1Z1MEC3_9FLOR</name>
<sequence>MNLLCSKLRKPFETKKVIKLITGIDNLDISNILSMTKSAELSGVTYIDTIASTRVVKLLKSFSSLPICVSSIDPVELFNCVTVGVDLIEIGNFAFCYKQGIYLTAWEILKLAKEIRSLASNIDICVTIPYYLPLDKQINLAQDLECIGINILQTESIFIKNRVSVPNLLHNNLFNFFDSSCLSLLSCYIISKHVSLPILASSSMNNFSSCLSLSMSASGIGIGSTVNTYGDIPQMSCYLRSLRYLIDSVNVNPSFKVRNALEELSYNLEDFYTTNSVII</sequence>
<gene>
    <name evidence="5" type="primary">ycf23</name>
</gene>
<organism evidence="5">
    <name type="scientific">Chondria sp.</name>
    <name type="common">in: red algae</name>
    <dbReference type="NCBI Taxonomy" id="1982705"/>
    <lineage>
        <taxon>Eukaryota</taxon>
        <taxon>Rhodophyta</taxon>
        <taxon>Florideophyceae</taxon>
        <taxon>Rhodymeniophycidae</taxon>
        <taxon>Ceramiales</taxon>
        <taxon>Rhodomelaceae</taxon>
        <taxon>Chondrieae</taxon>
        <taxon>Chondria</taxon>
    </lineage>
</organism>
<evidence type="ECO:0000256" key="4">
    <source>
        <dbReference type="ARBA" id="ARBA00022640"/>
    </source>
</evidence>
<dbReference type="AlphaFoldDB" id="A0A1Z1MEC3"/>
<proteinExistence type="inferred from homology"/>
<dbReference type="Pfam" id="PF04481">
    <property type="entry name" value="DUF561"/>
    <property type="match status" value="1"/>
</dbReference>
<keyword evidence="5" id="KW-0150">Chloroplast</keyword>
<evidence type="ECO:0000256" key="2">
    <source>
        <dbReference type="ARBA" id="ARBA00009664"/>
    </source>
</evidence>
<geneLocation type="chloroplast" evidence="5"/>
<protein>
    <recommendedName>
        <fullName evidence="3">Uncharacterized protein ycf23</fullName>
    </recommendedName>
</protein>
<keyword evidence="4 5" id="KW-0934">Plastid</keyword>
<dbReference type="PANTHER" id="PTHR36895:SF1">
    <property type="entry name" value="YCF23 PROTEIN"/>
    <property type="match status" value="1"/>
</dbReference>
<dbReference type="GO" id="GO:0009536">
    <property type="term" value="C:plastid"/>
    <property type="evidence" value="ECO:0007669"/>
    <property type="project" value="UniProtKB-SubCell"/>
</dbReference>